<gene>
    <name evidence="1" type="ORF">B6J96_23010</name>
</gene>
<reference evidence="1" key="2">
    <citation type="submission" date="2021-05" db="EMBL/GenBank/DDBJ databases">
        <title>Whole genome PacBio Sequel sequence of Salmonella enterica subsp. enterica.</title>
        <authorList>
            <person name="Hoffmann M."/>
            <person name="Balkey M."/>
            <person name="Luo Y."/>
        </authorList>
    </citation>
    <scope>NUCLEOTIDE SEQUENCE</scope>
    <source>
        <strain evidence="1">CFSAN008798</strain>
    </source>
</reference>
<organism evidence="1">
    <name type="scientific">Salmonella muenchen</name>
    <dbReference type="NCBI Taxonomy" id="596"/>
    <lineage>
        <taxon>Bacteria</taxon>
        <taxon>Pseudomonadati</taxon>
        <taxon>Pseudomonadota</taxon>
        <taxon>Gammaproteobacteria</taxon>
        <taxon>Enterobacterales</taxon>
        <taxon>Enterobacteriaceae</taxon>
        <taxon>Salmonella</taxon>
    </lineage>
</organism>
<evidence type="ECO:0000313" key="1">
    <source>
        <dbReference type="EMBL" id="QVY39573.1"/>
    </source>
</evidence>
<accession>A0A8E7U616</accession>
<reference evidence="1" key="1">
    <citation type="submission" date="2018-07" db="EMBL/GenBank/DDBJ databases">
        <authorList>
            <consortium name="GenomeTrakr network: Whole genome sequencing for foodborne pathogen traceback"/>
        </authorList>
    </citation>
    <scope>NUCLEOTIDE SEQUENCE</scope>
    <source>
        <strain evidence="1">CFSAN008798</strain>
    </source>
</reference>
<proteinExistence type="predicted"/>
<dbReference type="EMBL" id="CP075048">
    <property type="protein sequence ID" value="QVY39573.1"/>
    <property type="molecule type" value="Genomic_DNA"/>
</dbReference>
<protein>
    <submittedName>
        <fullName evidence="1">Uncharacterized protein</fullName>
    </submittedName>
</protein>
<dbReference type="AlphaFoldDB" id="A0A8E7U616"/>
<sequence length="230" mass="25847">MGLLKFIFNLFQSKANKTNAADHVKEPISEVTAEEIKPVEDSPCKIPQARIRTKDYSQMKVSINMPFKDYSYLSVNDLDFFGLFSRSTSGEWIIAWQDRDVKNGVGGCRTSGKGHYVLYNDREKKIVVYGKKLERPDAGKVLNNGVFMLTDNRFGNALKSSIYVFNARGETLFRRTFGTNIAKSHLSSGGEVLTLTFWGGSGTEANKVYTIDIETKKIISRKPAPHCVKK</sequence>
<name>A0A8E7U616_SALMU</name>